<dbReference type="InterPro" id="IPR004104">
    <property type="entry name" value="Gfo/Idh/MocA-like_OxRdtase_C"/>
</dbReference>
<organism evidence="5 6">
    <name type="scientific">SAR324 cluster bacterium</name>
    <dbReference type="NCBI Taxonomy" id="2024889"/>
    <lineage>
        <taxon>Bacteria</taxon>
        <taxon>Deltaproteobacteria</taxon>
        <taxon>SAR324 cluster</taxon>
    </lineage>
</organism>
<dbReference type="GO" id="GO:0016491">
    <property type="term" value="F:oxidoreductase activity"/>
    <property type="evidence" value="ECO:0007669"/>
    <property type="project" value="UniProtKB-KW"/>
</dbReference>
<proteinExistence type="inferred from homology"/>
<dbReference type="Gene3D" id="3.40.50.720">
    <property type="entry name" value="NAD(P)-binding Rossmann-like Domain"/>
    <property type="match status" value="1"/>
</dbReference>
<dbReference type="InterPro" id="IPR051317">
    <property type="entry name" value="Gfo/Idh/MocA_oxidoreduct"/>
</dbReference>
<dbReference type="Gene3D" id="3.30.360.10">
    <property type="entry name" value="Dihydrodipicolinate Reductase, domain 2"/>
    <property type="match status" value="1"/>
</dbReference>
<dbReference type="Proteomes" id="UP000226525">
    <property type="component" value="Unassembled WGS sequence"/>
</dbReference>
<evidence type="ECO:0000256" key="2">
    <source>
        <dbReference type="ARBA" id="ARBA00023002"/>
    </source>
</evidence>
<accession>A0A2D6YJY1</accession>
<dbReference type="EMBL" id="NZEX01000095">
    <property type="protein sequence ID" value="MAH63480.1"/>
    <property type="molecule type" value="Genomic_DNA"/>
</dbReference>
<comment type="similarity">
    <text evidence="1">Belongs to the Gfo/Idh/MocA family.</text>
</comment>
<evidence type="ECO:0000313" key="5">
    <source>
        <dbReference type="EMBL" id="MAH63480.1"/>
    </source>
</evidence>
<name>A0A2D6YJY1_9DELT</name>
<comment type="caution">
    <text evidence="5">The sequence shown here is derived from an EMBL/GenBank/DDBJ whole genome shotgun (WGS) entry which is preliminary data.</text>
</comment>
<evidence type="ECO:0000256" key="1">
    <source>
        <dbReference type="ARBA" id="ARBA00010928"/>
    </source>
</evidence>
<dbReference type="Pfam" id="PF01408">
    <property type="entry name" value="GFO_IDH_MocA"/>
    <property type="match status" value="1"/>
</dbReference>
<evidence type="ECO:0000259" key="3">
    <source>
        <dbReference type="Pfam" id="PF01408"/>
    </source>
</evidence>
<dbReference type="GO" id="GO:0000166">
    <property type="term" value="F:nucleotide binding"/>
    <property type="evidence" value="ECO:0007669"/>
    <property type="project" value="InterPro"/>
</dbReference>
<keyword evidence="2" id="KW-0560">Oxidoreductase</keyword>
<dbReference type="Pfam" id="PF02894">
    <property type="entry name" value="GFO_IDH_MocA_C"/>
    <property type="match status" value="1"/>
</dbReference>
<dbReference type="PANTHER" id="PTHR43708">
    <property type="entry name" value="CONSERVED EXPRESSED OXIDOREDUCTASE (EUROFUNG)"/>
    <property type="match status" value="1"/>
</dbReference>
<reference evidence="6" key="1">
    <citation type="submission" date="2017-09" db="EMBL/GenBank/DDBJ databases">
        <title>The Reconstruction of 2,631 Draft Metagenome-Assembled Genomes from the Global Oceans.</title>
        <authorList>
            <person name="Tully B.J."/>
            <person name="Graham E.D."/>
            <person name="Heidelberg J.F."/>
        </authorList>
    </citation>
    <scope>NUCLEOTIDE SEQUENCE [LARGE SCALE GENOMIC DNA]</scope>
</reference>
<dbReference type="InterPro" id="IPR036291">
    <property type="entry name" value="NAD(P)-bd_dom_sf"/>
</dbReference>
<dbReference type="SUPFAM" id="SSF55347">
    <property type="entry name" value="Glyceraldehyde-3-phosphate dehydrogenase-like, C-terminal domain"/>
    <property type="match status" value="1"/>
</dbReference>
<gene>
    <name evidence="5" type="ORF">CMN54_08565</name>
</gene>
<dbReference type="InterPro" id="IPR000683">
    <property type="entry name" value="Gfo/Idh/MocA-like_OxRdtase_N"/>
</dbReference>
<dbReference type="SUPFAM" id="SSF51735">
    <property type="entry name" value="NAD(P)-binding Rossmann-fold domains"/>
    <property type="match status" value="1"/>
</dbReference>
<sequence>MACACSIVAKFDLRIRFEEPRIQKLQDLMKLNYQWPLPIQPRPISIIGSGGIVKDAHLPAYSKANFKVLGVFDIDYEKSAMVAKTWNLKAFESLDKLISNAQAHNAVFDLALPPSAVSKVVEKLPNHATVLIQKPMGSDLEEAKEIKEICARKKLNAAVNFQLRFSPMMLALRDAMSKMMLQKILDLEVHLNLETPWNLFPFLKKMERVEIAVHSIHYLDLIRSFLGTPKSVWAQTLGHPNTPDIAQTRTSAILNYGPEIRCVISINHNYSKGPRLQTAQIRFDCQKGGAYVKLGLLLDYPRGEPDEVWIYKSEKEEWDQIEFEGGWFPEAFIGTMSNLQRFVAGEDNQLHTSVEDAYETMRLVEACYESSRSGGTEL</sequence>
<dbReference type="PANTHER" id="PTHR43708:SF5">
    <property type="entry name" value="CONSERVED EXPRESSED OXIDOREDUCTASE (EUROFUNG)-RELATED"/>
    <property type="match status" value="1"/>
</dbReference>
<feature type="domain" description="Gfo/Idh/MocA-like oxidoreductase C-terminal" evidence="4">
    <location>
        <begin position="214"/>
        <end position="374"/>
    </location>
</feature>
<protein>
    <submittedName>
        <fullName evidence="5">Oxidoreductase</fullName>
    </submittedName>
</protein>
<dbReference type="AlphaFoldDB" id="A0A2D6YJY1"/>
<evidence type="ECO:0000313" key="6">
    <source>
        <dbReference type="Proteomes" id="UP000226525"/>
    </source>
</evidence>
<feature type="domain" description="Gfo/Idh/MocA-like oxidoreductase N-terminal" evidence="3">
    <location>
        <begin position="45"/>
        <end position="161"/>
    </location>
</feature>
<evidence type="ECO:0000259" key="4">
    <source>
        <dbReference type="Pfam" id="PF02894"/>
    </source>
</evidence>